<feature type="domain" description="Lipocalin/cytosolic fatty-acid binding" evidence="3">
    <location>
        <begin position="8"/>
        <end position="146"/>
    </location>
</feature>
<dbReference type="Pfam" id="PF08212">
    <property type="entry name" value="Lipocalin_2"/>
    <property type="match status" value="1"/>
</dbReference>
<gene>
    <name evidence="4" type="ORF">CQA76_01215</name>
</gene>
<dbReference type="PANTHER" id="PTHR10612:SF34">
    <property type="entry name" value="APOLIPOPROTEIN D"/>
    <property type="match status" value="1"/>
</dbReference>
<evidence type="ECO:0000256" key="2">
    <source>
        <dbReference type="PIRNR" id="PIRNR036893"/>
    </source>
</evidence>
<keyword evidence="5" id="KW-1185">Reference proteome</keyword>
<dbReference type="PANTHER" id="PTHR10612">
    <property type="entry name" value="APOLIPOPROTEIN D"/>
    <property type="match status" value="1"/>
</dbReference>
<evidence type="ECO:0000313" key="5">
    <source>
        <dbReference type="Proteomes" id="UP000310353"/>
    </source>
</evidence>
<organism evidence="4 5">
    <name type="scientific">Campylobacter aviculae</name>
    <dbReference type="NCBI Taxonomy" id="2510190"/>
    <lineage>
        <taxon>Bacteria</taxon>
        <taxon>Pseudomonadati</taxon>
        <taxon>Campylobacterota</taxon>
        <taxon>Epsilonproteobacteria</taxon>
        <taxon>Campylobacterales</taxon>
        <taxon>Campylobacteraceae</taxon>
        <taxon>Campylobacter</taxon>
    </lineage>
</organism>
<dbReference type="Proteomes" id="UP000310353">
    <property type="component" value="Unassembled WGS sequence"/>
</dbReference>
<dbReference type="EMBL" id="NXMA01000002">
    <property type="protein sequence ID" value="TKX32934.1"/>
    <property type="molecule type" value="Genomic_DNA"/>
</dbReference>
<dbReference type="InterPro" id="IPR022272">
    <property type="entry name" value="Lipocalin_CS"/>
</dbReference>
<dbReference type="RefSeq" id="WP_137621634.1">
    <property type="nucleotide sequence ID" value="NZ_NXMA01000002.1"/>
</dbReference>
<dbReference type="InterPro" id="IPR000566">
    <property type="entry name" value="Lipocln_cytosolic_FA-bd_dom"/>
</dbReference>
<dbReference type="PRINTS" id="PR01171">
    <property type="entry name" value="BCTLIPOCALIN"/>
</dbReference>
<dbReference type="PIRSF" id="PIRSF036893">
    <property type="entry name" value="Lipocalin_ApoD"/>
    <property type="match status" value="1"/>
</dbReference>
<dbReference type="InterPro" id="IPR012674">
    <property type="entry name" value="Calycin"/>
</dbReference>
<dbReference type="InterPro" id="IPR002446">
    <property type="entry name" value="Lipocalin_bac"/>
</dbReference>
<comment type="caution">
    <text evidence="4">The sequence shown here is derived from an EMBL/GenBank/DDBJ whole genome shotgun (WGS) entry which is preliminary data.</text>
</comment>
<sequence>MIELIGDINLQNYMGEWLEIARKPNFFQRACQSSKAKYTLKYKGETPYIEIENFCQKENEISSIKGKAKLNANRKLAVSFNFFMNLFNKTNYEIIFIDTEYQVAIVGSPDKKYLWILARKKLDEKTLQELLKIAKERNFDISDLIFDR</sequence>
<dbReference type="PROSITE" id="PS00213">
    <property type="entry name" value="LIPOCALIN"/>
    <property type="match status" value="1"/>
</dbReference>
<evidence type="ECO:0000256" key="1">
    <source>
        <dbReference type="ARBA" id="ARBA00006889"/>
    </source>
</evidence>
<dbReference type="InterPro" id="IPR022271">
    <property type="entry name" value="Lipocalin_ApoD"/>
</dbReference>
<proteinExistence type="inferred from homology"/>
<dbReference type="SUPFAM" id="SSF50814">
    <property type="entry name" value="Lipocalins"/>
    <property type="match status" value="1"/>
</dbReference>
<dbReference type="AlphaFoldDB" id="A0A4U7BV14"/>
<protein>
    <submittedName>
        <fullName evidence="4">Biotin transporter BioY</fullName>
    </submittedName>
</protein>
<evidence type="ECO:0000313" key="4">
    <source>
        <dbReference type="EMBL" id="TKX32934.1"/>
    </source>
</evidence>
<dbReference type="OrthoDB" id="9793905at2"/>
<name>A0A4U7BV14_9BACT</name>
<dbReference type="GO" id="GO:0006950">
    <property type="term" value="P:response to stress"/>
    <property type="evidence" value="ECO:0007669"/>
    <property type="project" value="UniProtKB-ARBA"/>
</dbReference>
<evidence type="ECO:0000259" key="3">
    <source>
        <dbReference type="Pfam" id="PF08212"/>
    </source>
</evidence>
<reference evidence="4 5" key="1">
    <citation type="submission" date="2018-05" db="EMBL/GenBank/DDBJ databases">
        <title>Novel Campyloabacter and Helicobacter Species and Strains.</title>
        <authorList>
            <person name="Mannion A.J."/>
            <person name="Shen Z."/>
            <person name="Fox J.G."/>
        </authorList>
    </citation>
    <scope>NUCLEOTIDE SEQUENCE [LARGE SCALE GENOMIC DNA]</scope>
    <source>
        <strain evidence="5">MIT17-670</strain>
    </source>
</reference>
<dbReference type="InterPro" id="IPR047202">
    <property type="entry name" value="Lipocalin_Blc-like_dom"/>
</dbReference>
<dbReference type="Gene3D" id="2.40.128.20">
    <property type="match status" value="1"/>
</dbReference>
<comment type="similarity">
    <text evidence="1 2">Belongs to the calycin superfamily. Lipocalin family.</text>
</comment>
<accession>A0A4U7BV14</accession>
<dbReference type="CDD" id="cd19438">
    <property type="entry name" value="lipocalin_Blc-like"/>
    <property type="match status" value="1"/>
</dbReference>